<keyword evidence="3" id="KW-1185">Reference proteome</keyword>
<dbReference type="Gene3D" id="1.10.20.10">
    <property type="entry name" value="Histone, subunit A"/>
    <property type="match status" value="1"/>
</dbReference>
<evidence type="ECO:0000313" key="2">
    <source>
        <dbReference type="EMBL" id="GKV53177.1"/>
    </source>
</evidence>
<sequence length="42" mass="4541">MTIVPKEAIEVVAESIGITNLSPDVAPAVAEDVEYRVLEIMQ</sequence>
<organism evidence="2 3">
    <name type="scientific">Rubroshorea leprosula</name>
    <dbReference type="NCBI Taxonomy" id="152421"/>
    <lineage>
        <taxon>Eukaryota</taxon>
        <taxon>Viridiplantae</taxon>
        <taxon>Streptophyta</taxon>
        <taxon>Embryophyta</taxon>
        <taxon>Tracheophyta</taxon>
        <taxon>Spermatophyta</taxon>
        <taxon>Magnoliopsida</taxon>
        <taxon>eudicotyledons</taxon>
        <taxon>Gunneridae</taxon>
        <taxon>Pentapetalae</taxon>
        <taxon>rosids</taxon>
        <taxon>malvids</taxon>
        <taxon>Malvales</taxon>
        <taxon>Dipterocarpaceae</taxon>
        <taxon>Rubroshorea</taxon>
    </lineage>
</organism>
<name>A0AAV5MXQ7_9ROSI</name>
<feature type="non-terminal residue" evidence="2">
    <location>
        <position position="42"/>
    </location>
</feature>
<evidence type="ECO:0000259" key="1">
    <source>
        <dbReference type="SMART" id="SM00803"/>
    </source>
</evidence>
<dbReference type="InterPro" id="IPR009072">
    <property type="entry name" value="Histone-fold"/>
</dbReference>
<dbReference type="AlphaFoldDB" id="A0AAV5MXQ7"/>
<protein>
    <recommendedName>
        <fullName evidence="1">TATA box binding protein associated factor (TAF) histone-like fold domain-containing protein</fullName>
    </recommendedName>
</protein>
<reference evidence="2 3" key="1">
    <citation type="journal article" date="2021" name="Commun. Biol.">
        <title>The genome of Shorea leprosula (Dipterocarpaceae) highlights the ecological relevance of drought in aseasonal tropical rainforests.</title>
        <authorList>
            <person name="Ng K.K.S."/>
            <person name="Kobayashi M.J."/>
            <person name="Fawcett J.A."/>
            <person name="Hatakeyama M."/>
            <person name="Paape T."/>
            <person name="Ng C.H."/>
            <person name="Ang C.C."/>
            <person name="Tnah L.H."/>
            <person name="Lee C.T."/>
            <person name="Nishiyama T."/>
            <person name="Sese J."/>
            <person name="O'Brien M.J."/>
            <person name="Copetti D."/>
            <person name="Mohd Noor M.I."/>
            <person name="Ong R.C."/>
            <person name="Putra M."/>
            <person name="Sireger I.Z."/>
            <person name="Indrioko S."/>
            <person name="Kosugi Y."/>
            <person name="Izuno A."/>
            <person name="Isagi Y."/>
            <person name="Lee S.L."/>
            <person name="Shimizu K.K."/>
        </authorList>
    </citation>
    <scope>NUCLEOTIDE SEQUENCE [LARGE SCALE GENOMIC DNA]</scope>
    <source>
        <strain evidence="2">214</strain>
    </source>
</reference>
<dbReference type="SUPFAM" id="SSF47113">
    <property type="entry name" value="Histone-fold"/>
    <property type="match status" value="1"/>
</dbReference>
<dbReference type="InterPro" id="IPR004823">
    <property type="entry name" value="TAF_TATA-bd_Histone-like_dom"/>
</dbReference>
<evidence type="ECO:0000313" key="3">
    <source>
        <dbReference type="Proteomes" id="UP001054252"/>
    </source>
</evidence>
<dbReference type="Proteomes" id="UP001054252">
    <property type="component" value="Unassembled WGS sequence"/>
</dbReference>
<comment type="caution">
    <text evidence="2">The sequence shown here is derived from an EMBL/GenBank/DDBJ whole genome shotgun (WGS) entry which is preliminary data.</text>
</comment>
<dbReference type="GO" id="GO:0046982">
    <property type="term" value="F:protein heterodimerization activity"/>
    <property type="evidence" value="ECO:0007669"/>
    <property type="project" value="InterPro"/>
</dbReference>
<gene>
    <name evidence="2" type="ORF">SLEP1_g59715</name>
</gene>
<accession>A0AAV5MXQ7</accession>
<proteinExistence type="predicted"/>
<dbReference type="EMBL" id="BPVZ01001142">
    <property type="protein sequence ID" value="GKV53177.1"/>
    <property type="molecule type" value="Genomic_DNA"/>
</dbReference>
<dbReference type="SMART" id="SM00803">
    <property type="entry name" value="TAF"/>
    <property type="match status" value="1"/>
</dbReference>
<feature type="domain" description="TATA box binding protein associated factor (TAF) histone-like fold" evidence="1">
    <location>
        <begin position="2"/>
        <end position="42"/>
    </location>
</feature>
<dbReference type="Pfam" id="PF02969">
    <property type="entry name" value="TAF"/>
    <property type="match status" value="1"/>
</dbReference>